<dbReference type="RefSeq" id="WP_307631970.1">
    <property type="nucleotide sequence ID" value="NZ_JAPHEH010000001.1"/>
</dbReference>
<dbReference type="PANTHER" id="PTHR48069:SF3">
    <property type="entry name" value="DIHYDROFOLATE REDUCTASE"/>
    <property type="match status" value="1"/>
</dbReference>
<evidence type="ECO:0000256" key="8">
    <source>
        <dbReference type="PIRNR" id="PIRNR000194"/>
    </source>
</evidence>
<dbReference type="Pfam" id="PF00186">
    <property type="entry name" value="DHFR_1"/>
    <property type="match status" value="1"/>
</dbReference>
<evidence type="ECO:0000256" key="9">
    <source>
        <dbReference type="RuleBase" id="RU004474"/>
    </source>
</evidence>
<dbReference type="Proteomes" id="UP001154240">
    <property type="component" value="Unassembled WGS sequence"/>
</dbReference>
<evidence type="ECO:0000256" key="5">
    <source>
        <dbReference type="ARBA" id="ARBA00022857"/>
    </source>
</evidence>
<dbReference type="PRINTS" id="PR00070">
    <property type="entry name" value="DHFR"/>
</dbReference>
<evidence type="ECO:0000256" key="1">
    <source>
        <dbReference type="ARBA" id="ARBA00004903"/>
    </source>
</evidence>
<feature type="domain" description="DHFR" evidence="10">
    <location>
        <begin position="2"/>
        <end position="156"/>
    </location>
</feature>
<dbReference type="FunFam" id="3.40.430.10:FF:000001">
    <property type="entry name" value="Dihydrofolate reductase"/>
    <property type="match status" value="1"/>
</dbReference>
<dbReference type="GO" id="GO:0005829">
    <property type="term" value="C:cytosol"/>
    <property type="evidence" value="ECO:0007669"/>
    <property type="project" value="TreeGrafter"/>
</dbReference>
<dbReference type="PROSITE" id="PS00075">
    <property type="entry name" value="DHFR_1"/>
    <property type="match status" value="1"/>
</dbReference>
<dbReference type="SUPFAM" id="SSF53597">
    <property type="entry name" value="Dihydrofolate reductase-like"/>
    <property type="match status" value="1"/>
</dbReference>
<evidence type="ECO:0000256" key="2">
    <source>
        <dbReference type="ARBA" id="ARBA00009539"/>
    </source>
</evidence>
<dbReference type="GO" id="GO:0046452">
    <property type="term" value="P:dihydrofolate metabolic process"/>
    <property type="evidence" value="ECO:0007669"/>
    <property type="project" value="TreeGrafter"/>
</dbReference>
<comment type="similarity">
    <text evidence="2 8 9">Belongs to the dihydrofolate reductase family.</text>
</comment>
<comment type="catalytic activity">
    <reaction evidence="8">
        <text>(6S)-5,6,7,8-tetrahydrofolate + NADP(+) = 7,8-dihydrofolate + NADPH + H(+)</text>
        <dbReference type="Rhea" id="RHEA:15009"/>
        <dbReference type="ChEBI" id="CHEBI:15378"/>
        <dbReference type="ChEBI" id="CHEBI:57451"/>
        <dbReference type="ChEBI" id="CHEBI:57453"/>
        <dbReference type="ChEBI" id="CHEBI:57783"/>
        <dbReference type="ChEBI" id="CHEBI:58349"/>
        <dbReference type="EC" id="1.5.1.3"/>
    </reaction>
</comment>
<dbReference type="InterPro" id="IPR012259">
    <property type="entry name" value="DHFR"/>
</dbReference>
<evidence type="ECO:0000313" key="12">
    <source>
        <dbReference type="Proteomes" id="UP001154240"/>
    </source>
</evidence>
<keyword evidence="12" id="KW-1185">Reference proteome</keyword>
<evidence type="ECO:0000256" key="6">
    <source>
        <dbReference type="ARBA" id="ARBA00023002"/>
    </source>
</evidence>
<comment type="pathway">
    <text evidence="1 8">Cofactor biosynthesis; tetrahydrofolate biosynthesis; 5,6,7,8-tetrahydrofolate from 7,8-dihydrofolate: step 1/1.</text>
</comment>
<dbReference type="GO" id="GO:0046655">
    <property type="term" value="P:folic acid metabolic process"/>
    <property type="evidence" value="ECO:0007669"/>
    <property type="project" value="TreeGrafter"/>
</dbReference>
<dbReference type="PANTHER" id="PTHR48069">
    <property type="entry name" value="DIHYDROFOLATE REDUCTASE"/>
    <property type="match status" value="1"/>
</dbReference>
<dbReference type="EC" id="1.5.1.3" evidence="3 8"/>
<gene>
    <name evidence="11" type="ORF">OLX77_02315</name>
</gene>
<protein>
    <recommendedName>
        <fullName evidence="3 8">Dihydrofolate reductase</fullName>
        <ecNumber evidence="3 8">1.5.1.3</ecNumber>
    </recommendedName>
</protein>
<reference evidence="11" key="1">
    <citation type="journal article" date="2022" name="bioRxiv">
        <title>Thiovibrio frasassiensisgen. nov., sp. nov., an autotrophic, elemental sulfur disproportionating bacterium isolated from sulfidic karst sediment, and proposal of Thiovibrionaceae fam. nov.</title>
        <authorList>
            <person name="Aronson H."/>
            <person name="Thomas C."/>
            <person name="Bhattacharyya M."/>
            <person name="Eckstein S."/>
            <person name="Jensen S."/>
            <person name="Barco R."/>
            <person name="Macalady J."/>
            <person name="Amend J."/>
        </authorList>
    </citation>
    <scope>NUCLEOTIDE SEQUENCE</scope>
    <source>
        <strain evidence="11">RS19-109</strain>
    </source>
</reference>
<dbReference type="GO" id="GO:0070401">
    <property type="term" value="F:NADP+ binding"/>
    <property type="evidence" value="ECO:0007669"/>
    <property type="project" value="UniProtKB-ARBA"/>
</dbReference>
<dbReference type="GO" id="GO:0046654">
    <property type="term" value="P:tetrahydrofolate biosynthetic process"/>
    <property type="evidence" value="ECO:0007669"/>
    <property type="project" value="InterPro"/>
</dbReference>
<evidence type="ECO:0000313" key="11">
    <source>
        <dbReference type="EMBL" id="MDG4474994.1"/>
    </source>
</evidence>
<proteinExistence type="inferred from homology"/>
<comment type="function">
    <text evidence="7 8">Key enzyme in folate metabolism. Catalyzes an essential reaction for de novo glycine and purine synthesis, and for DNA precursor synthesis.</text>
</comment>
<sequence length="157" mass="17725">MKIILIAAMAKNRVIGRGNTIPWHIPGEQQRFKSMTMGHTLIMGRKTFDSIGRPLPGRKTIIITRNRDYQAAGCLVAESLRAATQLCADEETLFIAGGGQIYREALDLADEIYLTVLDREVEGEILFPEFDPTQFRKISEERVADTEPYTFAIFSRC</sequence>
<dbReference type="GO" id="GO:0004146">
    <property type="term" value="F:dihydrofolate reductase activity"/>
    <property type="evidence" value="ECO:0007669"/>
    <property type="project" value="UniProtKB-EC"/>
</dbReference>
<dbReference type="InterPro" id="IPR024072">
    <property type="entry name" value="DHFR-like_dom_sf"/>
</dbReference>
<dbReference type="Gene3D" id="3.40.430.10">
    <property type="entry name" value="Dihydrofolate Reductase, subunit A"/>
    <property type="match status" value="1"/>
</dbReference>
<organism evidence="11 12">
    <name type="scientific">Thiovibrio frasassiensis</name>
    <dbReference type="NCBI Taxonomy" id="2984131"/>
    <lineage>
        <taxon>Bacteria</taxon>
        <taxon>Pseudomonadati</taxon>
        <taxon>Thermodesulfobacteriota</taxon>
        <taxon>Desulfobulbia</taxon>
        <taxon>Desulfobulbales</taxon>
        <taxon>Thiovibrionaceae</taxon>
        <taxon>Thiovibrio</taxon>
    </lineage>
</organism>
<dbReference type="EMBL" id="JAPHEH010000001">
    <property type="protein sequence ID" value="MDG4474994.1"/>
    <property type="molecule type" value="Genomic_DNA"/>
</dbReference>
<dbReference type="CDD" id="cd00209">
    <property type="entry name" value="DHFR"/>
    <property type="match status" value="1"/>
</dbReference>
<evidence type="ECO:0000256" key="3">
    <source>
        <dbReference type="ARBA" id="ARBA00012856"/>
    </source>
</evidence>
<comment type="caution">
    <text evidence="11">The sequence shown here is derived from an EMBL/GenBank/DDBJ whole genome shotgun (WGS) entry which is preliminary data.</text>
</comment>
<evidence type="ECO:0000256" key="7">
    <source>
        <dbReference type="ARBA" id="ARBA00025067"/>
    </source>
</evidence>
<accession>A0A9X4MHL4</accession>
<evidence type="ECO:0000259" key="10">
    <source>
        <dbReference type="PROSITE" id="PS51330"/>
    </source>
</evidence>
<dbReference type="InterPro" id="IPR001796">
    <property type="entry name" value="DHFR_dom"/>
</dbReference>
<dbReference type="AlphaFoldDB" id="A0A9X4MHL4"/>
<keyword evidence="5 8" id="KW-0521">NADP</keyword>
<name>A0A9X4MHL4_9BACT</name>
<evidence type="ECO:0000256" key="4">
    <source>
        <dbReference type="ARBA" id="ARBA00022563"/>
    </source>
</evidence>
<dbReference type="GO" id="GO:0006730">
    <property type="term" value="P:one-carbon metabolic process"/>
    <property type="evidence" value="ECO:0007669"/>
    <property type="project" value="UniProtKB-KW"/>
</dbReference>
<keyword evidence="6 8" id="KW-0560">Oxidoreductase</keyword>
<reference evidence="11" key="2">
    <citation type="submission" date="2022-10" db="EMBL/GenBank/DDBJ databases">
        <authorList>
            <person name="Aronson H.S."/>
        </authorList>
    </citation>
    <scope>NUCLEOTIDE SEQUENCE</scope>
    <source>
        <strain evidence="11">RS19-109</strain>
    </source>
</reference>
<dbReference type="InterPro" id="IPR017925">
    <property type="entry name" value="DHFR_CS"/>
</dbReference>
<keyword evidence="4 8" id="KW-0554">One-carbon metabolism</keyword>
<dbReference type="PROSITE" id="PS51330">
    <property type="entry name" value="DHFR_2"/>
    <property type="match status" value="1"/>
</dbReference>
<dbReference type="PIRSF" id="PIRSF000194">
    <property type="entry name" value="DHFR"/>
    <property type="match status" value="1"/>
</dbReference>